<dbReference type="SUPFAM" id="SSF56935">
    <property type="entry name" value="Porins"/>
    <property type="match status" value="1"/>
</dbReference>
<dbReference type="Pfam" id="PF00593">
    <property type="entry name" value="TonB_dep_Rec_b-barrel"/>
    <property type="match status" value="1"/>
</dbReference>
<dbReference type="InterPro" id="IPR000531">
    <property type="entry name" value="Beta-barrel_TonB"/>
</dbReference>
<evidence type="ECO:0000256" key="8">
    <source>
        <dbReference type="PROSITE-ProRule" id="PRU01360"/>
    </source>
</evidence>
<dbReference type="EMBL" id="JACNMF010000001">
    <property type="protein sequence ID" value="MBC3757632.1"/>
    <property type="molecule type" value="Genomic_DNA"/>
</dbReference>
<keyword evidence="11" id="KW-0121">Carboxypeptidase</keyword>
<dbReference type="InterPro" id="IPR008969">
    <property type="entry name" value="CarboxyPept-like_regulatory"/>
</dbReference>
<proteinExistence type="inferred from homology"/>
<evidence type="ECO:0000256" key="2">
    <source>
        <dbReference type="ARBA" id="ARBA00022448"/>
    </source>
</evidence>
<evidence type="ECO:0000256" key="7">
    <source>
        <dbReference type="ARBA" id="ARBA00023237"/>
    </source>
</evidence>
<evidence type="ECO:0000256" key="5">
    <source>
        <dbReference type="ARBA" id="ARBA00023077"/>
    </source>
</evidence>
<keyword evidence="3 8" id="KW-1134">Transmembrane beta strand</keyword>
<evidence type="ECO:0000256" key="6">
    <source>
        <dbReference type="ARBA" id="ARBA00023136"/>
    </source>
</evidence>
<dbReference type="SUPFAM" id="SSF49464">
    <property type="entry name" value="Carboxypeptidase regulatory domain-like"/>
    <property type="match status" value="1"/>
</dbReference>
<evidence type="ECO:0000259" key="10">
    <source>
        <dbReference type="Pfam" id="PF00593"/>
    </source>
</evidence>
<feature type="chain" id="PRO_5037932828" evidence="9">
    <location>
        <begin position="25"/>
        <end position="849"/>
    </location>
</feature>
<dbReference type="Proteomes" id="UP000656244">
    <property type="component" value="Unassembled WGS sequence"/>
</dbReference>
<dbReference type="Gene3D" id="2.40.170.20">
    <property type="entry name" value="TonB-dependent receptor, beta-barrel domain"/>
    <property type="match status" value="1"/>
</dbReference>
<feature type="domain" description="TonB-dependent receptor-like beta-barrel" evidence="10">
    <location>
        <begin position="377"/>
        <end position="808"/>
    </location>
</feature>
<dbReference type="GO" id="GO:0009279">
    <property type="term" value="C:cell outer membrane"/>
    <property type="evidence" value="ECO:0007669"/>
    <property type="project" value="UniProtKB-SubCell"/>
</dbReference>
<evidence type="ECO:0000256" key="4">
    <source>
        <dbReference type="ARBA" id="ARBA00022692"/>
    </source>
</evidence>
<dbReference type="InterPro" id="IPR039426">
    <property type="entry name" value="TonB-dep_rcpt-like"/>
</dbReference>
<keyword evidence="2 8" id="KW-0813">Transport</keyword>
<evidence type="ECO:0000256" key="1">
    <source>
        <dbReference type="ARBA" id="ARBA00004571"/>
    </source>
</evidence>
<dbReference type="RefSeq" id="WP_186559311.1">
    <property type="nucleotide sequence ID" value="NZ_JACNMF010000001.1"/>
</dbReference>
<keyword evidence="4 8" id="KW-0812">Transmembrane</keyword>
<dbReference type="GO" id="GO:0004180">
    <property type="term" value="F:carboxypeptidase activity"/>
    <property type="evidence" value="ECO:0007669"/>
    <property type="project" value="UniProtKB-KW"/>
</dbReference>
<keyword evidence="9" id="KW-0732">Signal</keyword>
<keyword evidence="11" id="KW-0378">Hydrolase</keyword>
<sequence length="849" mass="95500">MNLTNPFILSLFLLFNISLAQVQAQEKVKLVDLIADLETRFDVKFSYSVEEVNAISVDQPSETDTLKDIIQNLNSTTVLNFKFLNERYITVSTIDKMIDICGVLISGVDNQPLFGASVVILNSSKGVITLDDGSFEIEDVGVNEIIQISFLGFKTLIFQAIELRKGQDNCKTILVPEQSEVLNQILISKFLTTGLQKATDGSTVLNTEKFGALPGLTEPDILQSIQALPGVESVNESIANINIRGGTNDQNLILWDNIKMYHSGHFFGLISAYNPYLTNKVIVTKNGTSSEFSDGVSSTINMFTKDEVDAQFSGGFGANLIHADAFLEVPLGKKVALHVSGRRSFTDVFSSPTYDNYFERSFQDSEITTNSENISESNRSSDFSFYDYTAKLLFDLNKNHKFRTNVIGINNNLDYTETFTNTDGETESKTSNLKQQNLGFGGSWDAKWSDRFSTSLNGFYSKYNVDAVDYRVETDQELVQANEVLETGFKVKTNFRIKTNLNLLSGYQFSEIGILNATEVSAPAYDRTKKDVLLNHAGFTELEFNNKKTYVRAGVRGNYFQKFSKLIIEPRLNVRQKLSNQLALKLQGEFKNQSATQIIDFQDDFLGVENRRWILANEQNIPIAESKQGSFGLEFKHNNFVIDIEGFYKTVDGITVSNQGFYNNFQYLNATGSYEAKGAEFLINKTAKNYSTWVSYTYAMNDYEFETLSPPKFPNNVDIRHSVSLAFNYNILENLEVSAGGIWRTGRPFTKPVEGNETIQNGNNTVVNYDSPNSENLDDFIRLDASLNYKFNLSDGIQSSLRVGVINLFDRRNTINTYYEVDPNDSDNAIKIENKSLGLTPNISFRCYF</sequence>
<dbReference type="Gene3D" id="2.170.130.10">
    <property type="entry name" value="TonB-dependent receptor, plug domain"/>
    <property type="match status" value="1"/>
</dbReference>
<keyword evidence="12" id="KW-1185">Reference proteome</keyword>
<reference evidence="11" key="1">
    <citation type="submission" date="2020-08" db="EMBL/GenBank/DDBJ databases">
        <title>Hyunsoonleella sp. strain SJ7 genome sequencing and assembly.</title>
        <authorList>
            <person name="Kim I."/>
        </authorList>
    </citation>
    <scope>NUCLEOTIDE SEQUENCE</scope>
    <source>
        <strain evidence="11">SJ7</strain>
    </source>
</reference>
<keyword evidence="6 8" id="KW-0472">Membrane</keyword>
<dbReference type="PROSITE" id="PS52016">
    <property type="entry name" value="TONB_DEPENDENT_REC_3"/>
    <property type="match status" value="1"/>
</dbReference>
<evidence type="ECO:0000256" key="3">
    <source>
        <dbReference type="ARBA" id="ARBA00022452"/>
    </source>
</evidence>
<dbReference type="AlphaFoldDB" id="A0A923H9Q8"/>
<gene>
    <name evidence="11" type="ORF">H7U19_04410</name>
</gene>
<accession>A0A923H9Q8</accession>
<dbReference type="Pfam" id="PF13715">
    <property type="entry name" value="CarbopepD_reg_2"/>
    <property type="match status" value="1"/>
</dbReference>
<keyword evidence="5" id="KW-0798">TonB box</keyword>
<comment type="similarity">
    <text evidence="8">Belongs to the TonB-dependent receptor family.</text>
</comment>
<feature type="signal peptide" evidence="9">
    <location>
        <begin position="1"/>
        <end position="24"/>
    </location>
</feature>
<evidence type="ECO:0000256" key="9">
    <source>
        <dbReference type="SAM" id="SignalP"/>
    </source>
</evidence>
<protein>
    <submittedName>
        <fullName evidence="11">Carboxypeptidase-like regulatory domain-containing protein</fullName>
    </submittedName>
</protein>
<comment type="subcellular location">
    <subcellularLocation>
        <location evidence="1 8">Cell outer membrane</location>
        <topology evidence="1 8">Multi-pass membrane protein</topology>
    </subcellularLocation>
</comment>
<comment type="caution">
    <text evidence="11">The sequence shown here is derived from an EMBL/GenBank/DDBJ whole genome shotgun (WGS) entry which is preliminary data.</text>
</comment>
<keyword evidence="11" id="KW-0645">Protease</keyword>
<evidence type="ECO:0000313" key="12">
    <source>
        <dbReference type="Proteomes" id="UP000656244"/>
    </source>
</evidence>
<keyword evidence="7 8" id="KW-0998">Cell outer membrane</keyword>
<name>A0A923H9Q8_9FLAO</name>
<evidence type="ECO:0000313" key="11">
    <source>
        <dbReference type="EMBL" id="MBC3757632.1"/>
    </source>
</evidence>
<dbReference type="InterPro" id="IPR037066">
    <property type="entry name" value="Plug_dom_sf"/>
</dbReference>
<organism evidence="11 12">
    <name type="scientific">Hyunsoonleella aquatilis</name>
    <dbReference type="NCBI Taxonomy" id="2762758"/>
    <lineage>
        <taxon>Bacteria</taxon>
        <taxon>Pseudomonadati</taxon>
        <taxon>Bacteroidota</taxon>
        <taxon>Flavobacteriia</taxon>
        <taxon>Flavobacteriales</taxon>
        <taxon>Flavobacteriaceae</taxon>
    </lineage>
</organism>
<dbReference type="InterPro" id="IPR036942">
    <property type="entry name" value="Beta-barrel_TonB_sf"/>
</dbReference>